<feature type="region of interest" description="Disordered" evidence="1">
    <location>
        <begin position="1"/>
        <end position="29"/>
    </location>
</feature>
<comment type="caution">
    <text evidence="2">The sequence shown here is derived from an EMBL/GenBank/DDBJ whole genome shotgun (WGS) entry which is preliminary data.</text>
</comment>
<name>A0A1R3J589_COCAP</name>
<evidence type="ECO:0000313" key="2">
    <source>
        <dbReference type="EMBL" id="OMO90015.1"/>
    </source>
</evidence>
<protein>
    <submittedName>
        <fullName evidence="2">Retrotransposon gag protein</fullName>
    </submittedName>
</protein>
<reference evidence="2 3" key="1">
    <citation type="submission" date="2013-09" db="EMBL/GenBank/DDBJ databases">
        <title>Corchorus capsularis genome sequencing.</title>
        <authorList>
            <person name="Alam M."/>
            <person name="Haque M.S."/>
            <person name="Islam M.S."/>
            <person name="Emdad E.M."/>
            <person name="Islam M.M."/>
            <person name="Ahmed B."/>
            <person name="Halim A."/>
            <person name="Hossen Q.M.M."/>
            <person name="Hossain M.Z."/>
            <person name="Ahmed R."/>
            <person name="Khan M.M."/>
            <person name="Islam R."/>
            <person name="Rashid M.M."/>
            <person name="Khan S.A."/>
            <person name="Rahman M.S."/>
            <person name="Alam M."/>
        </authorList>
    </citation>
    <scope>NUCLEOTIDE SEQUENCE [LARGE SCALE GENOMIC DNA]</scope>
    <source>
        <strain evidence="3">cv. CVL-1</strain>
        <tissue evidence="2">Whole seedling</tissue>
    </source>
</reference>
<accession>A0A1R3J589</accession>
<feature type="compositionally biased region" description="Basic and acidic residues" evidence="1">
    <location>
        <begin position="10"/>
        <end position="20"/>
    </location>
</feature>
<evidence type="ECO:0000256" key="1">
    <source>
        <dbReference type="SAM" id="MobiDB-lite"/>
    </source>
</evidence>
<proteinExistence type="predicted"/>
<dbReference type="EMBL" id="AWWV01008544">
    <property type="protein sequence ID" value="OMO90015.1"/>
    <property type="molecule type" value="Genomic_DNA"/>
</dbReference>
<dbReference type="Gramene" id="OMO90015">
    <property type="protein sequence ID" value="OMO90015"/>
    <property type="gene ID" value="CCACVL1_07548"/>
</dbReference>
<evidence type="ECO:0000313" key="3">
    <source>
        <dbReference type="Proteomes" id="UP000188268"/>
    </source>
</evidence>
<gene>
    <name evidence="2" type="ORF">CCACVL1_07548</name>
</gene>
<organism evidence="2 3">
    <name type="scientific">Corchorus capsularis</name>
    <name type="common">Jute</name>
    <dbReference type="NCBI Taxonomy" id="210143"/>
    <lineage>
        <taxon>Eukaryota</taxon>
        <taxon>Viridiplantae</taxon>
        <taxon>Streptophyta</taxon>
        <taxon>Embryophyta</taxon>
        <taxon>Tracheophyta</taxon>
        <taxon>Spermatophyta</taxon>
        <taxon>Magnoliopsida</taxon>
        <taxon>eudicotyledons</taxon>
        <taxon>Gunneridae</taxon>
        <taxon>Pentapetalae</taxon>
        <taxon>rosids</taxon>
        <taxon>malvids</taxon>
        <taxon>Malvales</taxon>
        <taxon>Malvaceae</taxon>
        <taxon>Grewioideae</taxon>
        <taxon>Apeibeae</taxon>
        <taxon>Corchorus</taxon>
    </lineage>
</organism>
<keyword evidence="3" id="KW-1185">Reference proteome</keyword>
<dbReference type="AlphaFoldDB" id="A0A1R3J589"/>
<dbReference type="Proteomes" id="UP000188268">
    <property type="component" value="Unassembled WGS sequence"/>
</dbReference>
<sequence>MGTQSYPQPSKEEKKEEKPRGATSNEDCNHIARTREMVVDITQHDSKDLGQYCERFKEACEDSSNHDFPEKELLKHFHEGLNTISGKDCLVH</sequence>